<reference evidence="1" key="2">
    <citation type="submission" date="2023-10" db="EMBL/GenBank/DDBJ databases">
        <title>Description of novel Gluconobacter species.</title>
        <authorList>
            <person name="Cleenwerck I."/>
            <person name="Cnockaert M."/>
            <person name="Borremans W."/>
            <person name="Wieme A.D."/>
            <person name="De Vuyst L."/>
            <person name="Vandamme P."/>
        </authorList>
    </citation>
    <scope>NUCLEOTIDE SEQUENCE</scope>
    <source>
        <strain evidence="1">LMG1408</strain>
    </source>
</reference>
<evidence type="ECO:0000313" key="2">
    <source>
        <dbReference type="Proteomes" id="UP000603665"/>
    </source>
</evidence>
<sequence length="145" mass="16146">MTSTSCTPVLYQAILGSNHLRFTAPPQGASSTTPWIVLEDLLILLKLNRSQRQTMLRNCQNGPFSSQFRTVALAGDVVTLCSAVSSREIFHSFRDAGMGNQASEDFFHRASVRAMKTYLAPLPPEERVSRILKAFTEQDDLEPSR</sequence>
<organism evidence="1 2">
    <name type="scientific">Gluconobacter oxydans</name>
    <name type="common">Gluconobacter suboxydans</name>
    <dbReference type="NCBI Taxonomy" id="442"/>
    <lineage>
        <taxon>Bacteria</taxon>
        <taxon>Pseudomonadati</taxon>
        <taxon>Pseudomonadota</taxon>
        <taxon>Alphaproteobacteria</taxon>
        <taxon>Acetobacterales</taxon>
        <taxon>Acetobacteraceae</taxon>
        <taxon>Gluconobacter</taxon>
    </lineage>
</organism>
<dbReference type="AlphaFoldDB" id="A0AB35AQ35"/>
<comment type="caution">
    <text evidence="1">The sequence shown here is derived from an EMBL/GenBank/DDBJ whole genome shotgun (WGS) entry which is preliminary data.</text>
</comment>
<dbReference type="Proteomes" id="UP000603665">
    <property type="component" value="Unassembled WGS sequence"/>
</dbReference>
<proteinExistence type="predicted"/>
<name>A0AB35AQ35_GLUOY</name>
<gene>
    <name evidence="1" type="ORF">HKD20_11105</name>
</gene>
<protein>
    <submittedName>
        <fullName evidence="1">Uncharacterized protein</fullName>
    </submittedName>
</protein>
<accession>A0AB35AQ35</accession>
<dbReference type="RefSeq" id="WP_062268660.1">
    <property type="nucleotide sequence ID" value="NZ_JABCQL010000024.1"/>
</dbReference>
<evidence type="ECO:0000313" key="1">
    <source>
        <dbReference type="EMBL" id="MBF0857049.1"/>
    </source>
</evidence>
<dbReference type="EMBL" id="JABCQL010000024">
    <property type="protein sequence ID" value="MBF0857049.1"/>
    <property type="molecule type" value="Genomic_DNA"/>
</dbReference>
<reference evidence="1" key="1">
    <citation type="submission" date="2020-04" db="EMBL/GenBank/DDBJ databases">
        <authorList>
            <person name="Sombolestani A."/>
        </authorList>
    </citation>
    <scope>NUCLEOTIDE SEQUENCE</scope>
    <source>
        <strain evidence="1">LMG1408</strain>
    </source>
</reference>